<gene>
    <name evidence="6" type="ORF">AAF712_007437</name>
</gene>
<comment type="similarity">
    <text evidence="1">Belongs to the 5'-nucleotidase family.</text>
</comment>
<name>A0ABR2ZUY8_9AGAR</name>
<dbReference type="InterPro" id="IPR023214">
    <property type="entry name" value="HAD_sf"/>
</dbReference>
<dbReference type="Gene3D" id="3.40.50.1000">
    <property type="entry name" value="HAD superfamily/HAD-like"/>
    <property type="match status" value="1"/>
</dbReference>
<accession>A0ABR2ZUY8</accession>
<evidence type="ECO:0000259" key="4">
    <source>
        <dbReference type="Pfam" id="PF00149"/>
    </source>
</evidence>
<dbReference type="InterPro" id="IPR006179">
    <property type="entry name" value="5_nucleotidase/apyrase"/>
</dbReference>
<dbReference type="PANTHER" id="PTHR11575:SF48">
    <property type="entry name" value="5'-NUCLEOTIDASE"/>
    <property type="match status" value="1"/>
</dbReference>
<dbReference type="PANTHER" id="PTHR11575">
    <property type="entry name" value="5'-NUCLEOTIDASE-RELATED"/>
    <property type="match status" value="1"/>
</dbReference>
<evidence type="ECO:0000259" key="5">
    <source>
        <dbReference type="Pfam" id="PF02872"/>
    </source>
</evidence>
<dbReference type="Pfam" id="PF02872">
    <property type="entry name" value="5_nucleotid_C"/>
    <property type="match status" value="1"/>
</dbReference>
<dbReference type="PRINTS" id="PR01607">
    <property type="entry name" value="APYRASEFAMLY"/>
</dbReference>
<dbReference type="SUPFAM" id="SSF55816">
    <property type="entry name" value="5'-nucleotidase (syn. UDP-sugar hydrolase), C-terminal domain"/>
    <property type="match status" value="1"/>
</dbReference>
<dbReference type="Gene3D" id="3.60.21.10">
    <property type="match status" value="1"/>
</dbReference>
<dbReference type="InterPro" id="IPR029052">
    <property type="entry name" value="Metallo-depent_PP-like"/>
</dbReference>
<proteinExistence type="inferred from homology"/>
<dbReference type="Pfam" id="PF12689">
    <property type="entry name" value="Acid_PPase"/>
    <property type="match status" value="1"/>
</dbReference>
<evidence type="ECO:0000256" key="3">
    <source>
        <dbReference type="SAM" id="MobiDB-lite"/>
    </source>
</evidence>
<feature type="domain" description="Calcineurin-like phosphoesterase" evidence="4">
    <location>
        <begin position="197"/>
        <end position="433"/>
    </location>
</feature>
<evidence type="ECO:0000313" key="7">
    <source>
        <dbReference type="Proteomes" id="UP001437256"/>
    </source>
</evidence>
<dbReference type="Pfam" id="PF00149">
    <property type="entry name" value="Metallophos"/>
    <property type="match status" value="1"/>
</dbReference>
<evidence type="ECO:0000256" key="1">
    <source>
        <dbReference type="ARBA" id="ARBA00006654"/>
    </source>
</evidence>
<dbReference type="InterPro" id="IPR036907">
    <property type="entry name" value="5'-Nucleotdase_C_sf"/>
</dbReference>
<feature type="compositionally biased region" description="Polar residues" evidence="3">
    <location>
        <begin position="800"/>
        <end position="819"/>
    </location>
</feature>
<dbReference type="SUPFAM" id="SSF56300">
    <property type="entry name" value="Metallo-dependent phosphatases"/>
    <property type="match status" value="1"/>
</dbReference>
<keyword evidence="7" id="KW-1185">Reference proteome</keyword>
<organism evidence="6 7">
    <name type="scientific">Marasmius tenuissimus</name>
    <dbReference type="NCBI Taxonomy" id="585030"/>
    <lineage>
        <taxon>Eukaryota</taxon>
        <taxon>Fungi</taxon>
        <taxon>Dikarya</taxon>
        <taxon>Basidiomycota</taxon>
        <taxon>Agaricomycotina</taxon>
        <taxon>Agaricomycetes</taxon>
        <taxon>Agaricomycetidae</taxon>
        <taxon>Agaricales</taxon>
        <taxon>Marasmiineae</taxon>
        <taxon>Marasmiaceae</taxon>
        <taxon>Marasmius</taxon>
    </lineage>
</organism>
<evidence type="ECO:0000313" key="6">
    <source>
        <dbReference type="EMBL" id="KAL0065526.1"/>
    </source>
</evidence>
<reference evidence="6 7" key="1">
    <citation type="submission" date="2024-05" db="EMBL/GenBank/DDBJ databases">
        <title>A draft genome resource for the thread blight pathogen Marasmius tenuissimus strain MS-2.</title>
        <authorList>
            <person name="Yulfo-Soto G.E."/>
            <person name="Baruah I.K."/>
            <person name="Amoako-Attah I."/>
            <person name="Bukari Y."/>
            <person name="Meinhardt L.W."/>
            <person name="Bailey B.A."/>
            <person name="Cohen S.P."/>
        </authorList>
    </citation>
    <scope>NUCLEOTIDE SEQUENCE [LARGE SCALE GENOMIC DNA]</scope>
    <source>
        <strain evidence="6 7">MS-2</strain>
    </source>
</reference>
<feature type="region of interest" description="Disordered" evidence="3">
    <location>
        <begin position="789"/>
        <end position="844"/>
    </location>
</feature>
<evidence type="ECO:0000256" key="2">
    <source>
        <dbReference type="ARBA" id="ARBA00022729"/>
    </source>
</evidence>
<evidence type="ECO:0008006" key="8">
    <source>
        <dbReference type="Google" id="ProtNLM"/>
    </source>
</evidence>
<protein>
    <recommendedName>
        <fullName evidence="8">Metallo-dependent phosphatase</fullName>
    </recommendedName>
</protein>
<sequence length="993" mass="109510">MFPKLVALDTDGTIFTGQLDQDAWGKGPKAAHKLADNIHKVDELTLEDRSDRDNKINMNPDIPRIVTDILSNGASLAIVSRNTSKALCDRALYYFHAKDPKSGETKPIIKLVRYDEVVDEPKSEHFKRIHGWSKYDYTDMVLFDDEAPKDVSDLRVVVNDCPAETGLTWEIYSKGIAHWVETQKKFPAPGSGTTLSIAHFNDVYQVGDQKVKIDGKQETIDVTKFATSLADITAKWNKRQDGKKDGLIVFSGDLFSPSTESSVTRGKHMPPIINGLGVDVGCVGNHEFDFGVPQLQKLIKDTTFPWLLSNIVDENTGKVPETMQELYVLERAGVRIGFVGLVEKEWIATVTGWPENYKWKDMAEVGKELSAVLRSPTGEHKCDLVIAVTHSRIPNDIKLARALGALSPKGQEITDINSLQGVDLLLGGHDHIYWISKGVTEWDGYDIQSPQEGAEDDEGDTLIVKSGTDFQDLSEVVLELKDNPPGSVRNKVIQKVIGKRYITRESTPVNEAMKSIIDSELGTINATMAEPILITEVQLDTRSSFVRLQESPIGNWIADCIRPAYDEALAKMGYGKTDCVVACCGDFRGDGVYEPGFFTLKNLMTVLPYDDPTIVVELDANALWDTLESGLSRWPTHEGRFPAISGMRVTWDSRKPGKSRVLSIWLTEQDPKKPGVIVDKEEVKRTSTRKYLVMVGDYMAQGGDGYDVLKGKKQIITTENGQSKSALIRKFLLGAQFLNKQMTEKPSARGAMSNKTMEIVGNFEARLPELPKFSLESLPDLPSFKLPSSPSLPDMPSFKVPSSPNLSNMPSWKVPSTPSIPKMSAWKTPSTSSFKAPSMPEIKRPSMPNLPSSDSFRSSLSDVSSAVQSTQDLVQNTAQSALDLGISTIRWVAAGMLLAAALAVADHEDMGLLDPYERVRTRAMANLLRASDSVNVNLRMNLSIFRAADNEKDKKAAADAEDAKVDAAEKEAKKTLPVIHPIVDGRLKDVAKA</sequence>
<feature type="domain" description="5'-Nucleotidase C-terminal" evidence="5">
    <location>
        <begin position="546"/>
        <end position="710"/>
    </location>
</feature>
<dbReference type="EMBL" id="JBBXMP010000046">
    <property type="protein sequence ID" value="KAL0065526.1"/>
    <property type="molecule type" value="Genomic_DNA"/>
</dbReference>
<keyword evidence="2" id="KW-0732">Signal</keyword>
<dbReference type="InterPro" id="IPR008334">
    <property type="entry name" value="5'-Nucleotdase_C"/>
</dbReference>
<dbReference type="Gene3D" id="3.90.780.10">
    <property type="entry name" value="5'-Nucleotidase, C-terminal domain"/>
    <property type="match status" value="1"/>
</dbReference>
<dbReference type="InterPro" id="IPR010036">
    <property type="entry name" value="MDP_1_eu_arc"/>
</dbReference>
<dbReference type="InterPro" id="IPR004843">
    <property type="entry name" value="Calcineurin-like_PHP"/>
</dbReference>
<comment type="caution">
    <text evidence="6">The sequence shown here is derived from an EMBL/GenBank/DDBJ whole genome shotgun (WGS) entry which is preliminary data.</text>
</comment>
<dbReference type="Proteomes" id="UP001437256">
    <property type="component" value="Unassembled WGS sequence"/>
</dbReference>